<comment type="caution">
    <text evidence="1">The sequence shown here is derived from an EMBL/GenBank/DDBJ whole genome shotgun (WGS) entry which is preliminary data.</text>
</comment>
<proteinExistence type="predicted"/>
<dbReference type="AlphaFoldDB" id="A0A0F9QP07"/>
<gene>
    <name evidence="1" type="ORF">LCGC14_0991960</name>
</gene>
<sequence>MKKIAFILIILFATRAHALLPPFYQSVKEIESILQDERFINDANSAYPILEIKKVEGGYLIITSGYHQFVEINYILQDMIGPAKFELKFHEKNCLDSWDV</sequence>
<dbReference type="EMBL" id="LAZR01003776">
    <property type="protein sequence ID" value="KKN14856.1"/>
    <property type="molecule type" value="Genomic_DNA"/>
</dbReference>
<organism evidence="1">
    <name type="scientific">marine sediment metagenome</name>
    <dbReference type="NCBI Taxonomy" id="412755"/>
    <lineage>
        <taxon>unclassified sequences</taxon>
        <taxon>metagenomes</taxon>
        <taxon>ecological metagenomes</taxon>
    </lineage>
</organism>
<accession>A0A0F9QP07</accession>
<evidence type="ECO:0000313" key="1">
    <source>
        <dbReference type="EMBL" id="KKN14856.1"/>
    </source>
</evidence>
<protein>
    <submittedName>
        <fullName evidence="1">Uncharacterized protein</fullName>
    </submittedName>
</protein>
<reference evidence="1" key="1">
    <citation type="journal article" date="2015" name="Nature">
        <title>Complex archaea that bridge the gap between prokaryotes and eukaryotes.</title>
        <authorList>
            <person name="Spang A."/>
            <person name="Saw J.H."/>
            <person name="Jorgensen S.L."/>
            <person name="Zaremba-Niedzwiedzka K."/>
            <person name="Martijn J."/>
            <person name="Lind A.E."/>
            <person name="van Eijk R."/>
            <person name="Schleper C."/>
            <person name="Guy L."/>
            <person name="Ettema T.J."/>
        </authorList>
    </citation>
    <scope>NUCLEOTIDE SEQUENCE</scope>
</reference>
<name>A0A0F9QP07_9ZZZZ</name>